<dbReference type="GO" id="GO:0003677">
    <property type="term" value="F:DNA binding"/>
    <property type="evidence" value="ECO:0007669"/>
    <property type="project" value="UniProtKB-KW"/>
</dbReference>
<name>A0A0D6R642_ARACU</name>
<evidence type="ECO:0000256" key="5">
    <source>
        <dbReference type="ARBA" id="ARBA00023125"/>
    </source>
</evidence>
<protein>
    <recommendedName>
        <fullName evidence="9">Dof-type domain-containing protein</fullName>
    </recommendedName>
</protein>
<dbReference type="GO" id="GO:0008270">
    <property type="term" value="F:zinc ion binding"/>
    <property type="evidence" value="ECO:0007669"/>
    <property type="project" value="UniProtKB-KW"/>
</dbReference>
<dbReference type="AlphaFoldDB" id="A0A0D6R642"/>
<keyword evidence="6" id="KW-0804">Transcription</keyword>
<dbReference type="PANTHER" id="PTHR31992:SF205">
    <property type="entry name" value="DOF ZINC FINGER PROTEIN"/>
    <property type="match status" value="1"/>
</dbReference>
<feature type="domain" description="Dof-type" evidence="9">
    <location>
        <begin position="67"/>
        <end position="121"/>
    </location>
</feature>
<dbReference type="PROSITE" id="PS50884">
    <property type="entry name" value="ZF_DOF_2"/>
    <property type="match status" value="1"/>
</dbReference>
<evidence type="ECO:0000256" key="2">
    <source>
        <dbReference type="ARBA" id="ARBA00022771"/>
    </source>
</evidence>
<feature type="compositionally biased region" description="Low complexity" evidence="8">
    <location>
        <begin position="144"/>
        <end position="155"/>
    </location>
</feature>
<evidence type="ECO:0000259" key="9">
    <source>
        <dbReference type="PROSITE" id="PS50884"/>
    </source>
</evidence>
<evidence type="ECO:0000256" key="8">
    <source>
        <dbReference type="SAM" id="MobiDB-lite"/>
    </source>
</evidence>
<keyword evidence="3" id="KW-0862">Zinc</keyword>
<dbReference type="Pfam" id="PF02701">
    <property type="entry name" value="Zn_ribbon_Dof"/>
    <property type="match status" value="1"/>
</dbReference>
<feature type="compositionally biased region" description="Low complexity" evidence="8">
    <location>
        <begin position="168"/>
        <end position="180"/>
    </location>
</feature>
<dbReference type="PANTHER" id="PTHR31992">
    <property type="entry name" value="DOF ZINC FINGER PROTEIN DOF1.4-RELATED"/>
    <property type="match status" value="1"/>
</dbReference>
<dbReference type="EMBL" id="GCKF01027699">
    <property type="protein sequence ID" value="JAG98176.1"/>
    <property type="molecule type" value="Transcribed_RNA"/>
</dbReference>
<evidence type="ECO:0000256" key="1">
    <source>
        <dbReference type="ARBA" id="ARBA00022723"/>
    </source>
</evidence>
<evidence type="ECO:0000256" key="6">
    <source>
        <dbReference type="ARBA" id="ARBA00023163"/>
    </source>
</evidence>
<keyword evidence="4" id="KW-0805">Transcription regulation</keyword>
<sequence length="376" mass="41268">MLDAVRNVSNQRFPASRLEMFTMQNQSGAVEASVNSMLLAAAASSSSCNRPLMVERGRARPHPSQILKCPRCDSLNTKFCYYNNYNLSQPRHFCKSCRRYWTKGGVLRNVPVGGGCRKNSHNKKSKPRNPPDAQDRNPRPVAKTTSNSTATVSTSEGSPVTVDNIHESASSSTSLNSSVNVADGDRSTGFKIGAELQELFKLTETGGGYPYSNGAQEIPVPKLFSGLANLDYFSQQFPLKQDTSIPASGNSLESLDTNACSFSGLLGCSNFVGVSFSDVQYKLQQEKLATLLGDSRYRDGLTGDKVPEPFFPPPALNAEILDYHKNGDINCVNNNNIIPLDWQANNNSDMLFDDPYCWGAETQVIWPDQDSVYLPY</sequence>
<reference evidence="10" key="1">
    <citation type="submission" date="2015-03" db="EMBL/GenBank/DDBJ databases">
        <title>A transcriptome of Araucaria cunninghamii, an australian fine timber species.</title>
        <authorList>
            <person name="Jing Yi C.J.Y."/>
            <person name="Yin San L.Y.S."/>
            <person name="Abdul Karim S.S."/>
            <person name="Wan Azmi N.N."/>
            <person name="Hercus R.R."/>
            <person name="Croft L.L."/>
        </authorList>
    </citation>
    <scope>NUCLEOTIDE SEQUENCE</scope>
    <source>
        <strain evidence="10">MI0301</strain>
        <tissue evidence="10">Leaf</tissue>
    </source>
</reference>
<evidence type="ECO:0000256" key="7">
    <source>
        <dbReference type="ARBA" id="ARBA00023242"/>
    </source>
</evidence>
<keyword evidence="5" id="KW-0238">DNA-binding</keyword>
<evidence type="ECO:0000256" key="3">
    <source>
        <dbReference type="ARBA" id="ARBA00022833"/>
    </source>
</evidence>
<keyword evidence="1" id="KW-0479">Metal-binding</keyword>
<organism evidence="10">
    <name type="scientific">Araucaria cunninghamii</name>
    <name type="common">Hoop pine</name>
    <name type="synonym">Moreton Bay pine</name>
    <dbReference type="NCBI Taxonomy" id="56994"/>
    <lineage>
        <taxon>Eukaryota</taxon>
        <taxon>Viridiplantae</taxon>
        <taxon>Streptophyta</taxon>
        <taxon>Embryophyta</taxon>
        <taxon>Tracheophyta</taxon>
        <taxon>Spermatophyta</taxon>
        <taxon>Pinopsida</taxon>
        <taxon>Pinidae</taxon>
        <taxon>Conifers II</taxon>
        <taxon>Araucariales</taxon>
        <taxon>Araucariaceae</taxon>
        <taxon>Araucaria</taxon>
    </lineage>
</organism>
<proteinExistence type="predicted"/>
<keyword evidence="7" id="KW-0539">Nucleus</keyword>
<dbReference type="InterPro" id="IPR045174">
    <property type="entry name" value="Dof"/>
</dbReference>
<dbReference type="InterPro" id="IPR003851">
    <property type="entry name" value="Znf_Dof"/>
</dbReference>
<dbReference type="GO" id="GO:0003700">
    <property type="term" value="F:DNA-binding transcription factor activity"/>
    <property type="evidence" value="ECO:0007669"/>
    <property type="project" value="InterPro"/>
</dbReference>
<dbReference type="PROSITE" id="PS01361">
    <property type="entry name" value="ZF_DOF_1"/>
    <property type="match status" value="1"/>
</dbReference>
<keyword evidence="2" id="KW-0863">Zinc-finger</keyword>
<accession>A0A0D6R642</accession>
<feature type="compositionally biased region" description="Basic residues" evidence="8">
    <location>
        <begin position="118"/>
        <end position="127"/>
    </location>
</feature>
<evidence type="ECO:0000256" key="4">
    <source>
        <dbReference type="ARBA" id="ARBA00023015"/>
    </source>
</evidence>
<evidence type="ECO:0000313" key="10">
    <source>
        <dbReference type="EMBL" id="JAG98176.1"/>
    </source>
</evidence>
<feature type="region of interest" description="Disordered" evidence="8">
    <location>
        <begin position="112"/>
        <end position="180"/>
    </location>
</feature>